<dbReference type="PANTHER" id="PTHR10760:SF2">
    <property type="entry name" value="LD13476P-RELATED"/>
    <property type="match status" value="1"/>
</dbReference>
<dbReference type="Pfam" id="PF06309">
    <property type="entry name" value="Torsin"/>
    <property type="match status" value="1"/>
</dbReference>
<evidence type="ECO:0000313" key="2">
    <source>
        <dbReference type="Proteomes" id="UP001164746"/>
    </source>
</evidence>
<organism evidence="1 2">
    <name type="scientific">Mya arenaria</name>
    <name type="common">Soft-shell clam</name>
    <dbReference type="NCBI Taxonomy" id="6604"/>
    <lineage>
        <taxon>Eukaryota</taxon>
        <taxon>Metazoa</taxon>
        <taxon>Spiralia</taxon>
        <taxon>Lophotrochozoa</taxon>
        <taxon>Mollusca</taxon>
        <taxon>Bivalvia</taxon>
        <taxon>Autobranchia</taxon>
        <taxon>Heteroconchia</taxon>
        <taxon>Euheterodonta</taxon>
        <taxon>Imparidentia</taxon>
        <taxon>Neoheterodontei</taxon>
        <taxon>Myida</taxon>
        <taxon>Myoidea</taxon>
        <taxon>Myidae</taxon>
        <taxon>Mya</taxon>
    </lineage>
</organism>
<protein>
    <submittedName>
        <fullName evidence="1">TOR2X-like protein</fullName>
    </submittedName>
</protein>
<accession>A0ABY7DPE0</accession>
<proteinExistence type="predicted"/>
<evidence type="ECO:0000313" key="1">
    <source>
        <dbReference type="EMBL" id="WAQ97948.1"/>
    </source>
</evidence>
<keyword evidence="2" id="KW-1185">Reference proteome</keyword>
<reference evidence="1" key="1">
    <citation type="submission" date="2022-11" db="EMBL/GenBank/DDBJ databases">
        <title>Centuries of genome instability and evolution in soft-shell clam transmissible cancer (bioRxiv).</title>
        <authorList>
            <person name="Hart S.F.M."/>
            <person name="Yonemitsu M.A."/>
            <person name="Giersch R.M."/>
            <person name="Beal B.F."/>
            <person name="Arriagada G."/>
            <person name="Davis B.W."/>
            <person name="Ostrander E.A."/>
            <person name="Goff S.P."/>
            <person name="Metzger M.J."/>
        </authorList>
    </citation>
    <scope>NUCLEOTIDE SEQUENCE</scope>
    <source>
        <strain evidence="1">MELC-2E11</strain>
        <tissue evidence="1">Siphon/mantle</tissue>
    </source>
</reference>
<dbReference type="InterPro" id="IPR010448">
    <property type="entry name" value="Torsin"/>
</dbReference>
<name>A0ABY7DPE0_MYAAR</name>
<dbReference type="Proteomes" id="UP001164746">
    <property type="component" value="Chromosome 3"/>
</dbReference>
<sequence length="183" mass="21008">MSNQYVHYFSATKDFIHEGKLEENQQHIVATVQACPESLFIFDEMDKMPSGIMDVVKPFLEYNQPVEGTDYRSSIFLFLRGPMKINPKRPLVRSFYGMPGTVLNFVSSLITEHIYAKGMSSHYVLYFSATKDFIHEDKLRENQTPGRTAIWLGAVLFLRISHFNSGKKTAETCIRDVDNDVVK</sequence>
<gene>
    <name evidence="1" type="ORF">MAR_022321</name>
</gene>
<dbReference type="PANTHER" id="PTHR10760">
    <property type="entry name" value="TORSIN"/>
    <property type="match status" value="1"/>
</dbReference>
<dbReference type="EMBL" id="CP111014">
    <property type="protein sequence ID" value="WAQ97948.1"/>
    <property type="molecule type" value="Genomic_DNA"/>
</dbReference>